<sequence length="111" mass="12389">MKDQTIFADNKIIRFLVCHLAFETVEEHGKYTVVSKQTMPCHQHHPQASIKDDTTTNEGNGSKSSLAALQGKSWFILRHKTESRALLCVAILLEKGADNVQSYSAMTQLLS</sequence>
<accession>A0ABR2EZ72</accession>
<evidence type="ECO:0000313" key="2">
    <source>
        <dbReference type="EMBL" id="KAK8567982.1"/>
    </source>
</evidence>
<dbReference type="PANTHER" id="PTHR46168">
    <property type="entry name" value="ARMADILLO REPEAT ONLY 4"/>
    <property type="match status" value="1"/>
</dbReference>
<protein>
    <submittedName>
        <fullName evidence="2">Uncharacterized protein</fullName>
    </submittedName>
</protein>
<dbReference type="PANTHER" id="PTHR46168:SF8">
    <property type="entry name" value="ARMADILLO REPEAT ONLY 1"/>
    <property type="match status" value="1"/>
</dbReference>
<reference evidence="2 3" key="1">
    <citation type="journal article" date="2024" name="G3 (Bethesda)">
        <title>Genome assembly of Hibiscus sabdariffa L. provides insights into metabolisms of medicinal natural products.</title>
        <authorList>
            <person name="Kim T."/>
        </authorList>
    </citation>
    <scope>NUCLEOTIDE SEQUENCE [LARGE SCALE GENOMIC DNA]</scope>
    <source>
        <strain evidence="2">TK-2024</strain>
        <tissue evidence="2">Old leaves</tissue>
    </source>
</reference>
<name>A0ABR2EZ72_9ROSI</name>
<proteinExistence type="predicted"/>
<dbReference type="EMBL" id="JBBPBM010000009">
    <property type="protein sequence ID" value="KAK8567982.1"/>
    <property type="molecule type" value="Genomic_DNA"/>
</dbReference>
<dbReference type="Proteomes" id="UP001472677">
    <property type="component" value="Unassembled WGS sequence"/>
</dbReference>
<evidence type="ECO:0000256" key="1">
    <source>
        <dbReference type="SAM" id="MobiDB-lite"/>
    </source>
</evidence>
<organism evidence="2 3">
    <name type="scientific">Hibiscus sabdariffa</name>
    <name type="common">roselle</name>
    <dbReference type="NCBI Taxonomy" id="183260"/>
    <lineage>
        <taxon>Eukaryota</taxon>
        <taxon>Viridiplantae</taxon>
        <taxon>Streptophyta</taxon>
        <taxon>Embryophyta</taxon>
        <taxon>Tracheophyta</taxon>
        <taxon>Spermatophyta</taxon>
        <taxon>Magnoliopsida</taxon>
        <taxon>eudicotyledons</taxon>
        <taxon>Gunneridae</taxon>
        <taxon>Pentapetalae</taxon>
        <taxon>rosids</taxon>
        <taxon>malvids</taxon>
        <taxon>Malvales</taxon>
        <taxon>Malvaceae</taxon>
        <taxon>Malvoideae</taxon>
        <taxon>Hibiscus</taxon>
    </lineage>
</organism>
<keyword evidence="3" id="KW-1185">Reference proteome</keyword>
<comment type="caution">
    <text evidence="2">The sequence shown here is derived from an EMBL/GenBank/DDBJ whole genome shotgun (WGS) entry which is preliminary data.</text>
</comment>
<feature type="region of interest" description="Disordered" evidence="1">
    <location>
        <begin position="42"/>
        <end position="64"/>
    </location>
</feature>
<evidence type="ECO:0000313" key="3">
    <source>
        <dbReference type="Proteomes" id="UP001472677"/>
    </source>
</evidence>
<gene>
    <name evidence="2" type="ORF">V6N12_006549</name>
</gene>